<feature type="transmembrane region" description="Helical" evidence="1">
    <location>
        <begin position="52"/>
        <end position="73"/>
    </location>
</feature>
<name>A0A494XR37_9BACL</name>
<evidence type="ECO:0000256" key="1">
    <source>
        <dbReference type="SAM" id="Phobius"/>
    </source>
</evidence>
<evidence type="ECO:0000313" key="4">
    <source>
        <dbReference type="Proteomes" id="UP000282076"/>
    </source>
</evidence>
<keyword evidence="1" id="KW-1133">Transmembrane helix</keyword>
<sequence length="165" mass="19343">MVDITFKYSEYMIKALRGFHYNSLRFWLSNGIGLAVVLLEIVAYSITSNTTLLWIALAVLAILAFSYATALYLQPMRFANDPRYNKLFTLSIGDEDIRLSSEDVSSESNWSQITKVWATKQFYYLFLDKRQFWIVPRDRFADSAQEEQFKQIVSRHQTIRQGLMR</sequence>
<accession>A0A494XR37</accession>
<protein>
    <submittedName>
        <fullName evidence="3">YcxB family protein</fullName>
    </submittedName>
</protein>
<keyword evidence="1" id="KW-0472">Membrane</keyword>
<evidence type="ECO:0000259" key="2">
    <source>
        <dbReference type="Pfam" id="PF14317"/>
    </source>
</evidence>
<comment type="caution">
    <text evidence="3">The sequence shown here is derived from an EMBL/GenBank/DDBJ whole genome shotgun (WGS) entry which is preliminary data.</text>
</comment>
<feature type="transmembrane region" description="Helical" evidence="1">
    <location>
        <begin position="26"/>
        <end position="46"/>
    </location>
</feature>
<dbReference type="Proteomes" id="UP000282076">
    <property type="component" value="Unassembled WGS sequence"/>
</dbReference>
<evidence type="ECO:0000313" key="3">
    <source>
        <dbReference type="EMBL" id="RKP53097.1"/>
    </source>
</evidence>
<keyword evidence="4" id="KW-1185">Reference proteome</keyword>
<feature type="domain" description="YcxB-like C-terminal" evidence="2">
    <location>
        <begin position="92"/>
        <end position="152"/>
    </location>
</feature>
<reference evidence="3 4" key="1">
    <citation type="submission" date="2018-10" db="EMBL/GenBank/DDBJ databases">
        <title>Cohnella sp. M2MS4P-1, whole genome shotgun sequence.</title>
        <authorList>
            <person name="Tuo L."/>
        </authorList>
    </citation>
    <scope>NUCLEOTIDE SEQUENCE [LARGE SCALE GENOMIC DNA]</scope>
    <source>
        <strain evidence="3 4">M2MS4P-1</strain>
    </source>
</reference>
<dbReference type="InterPro" id="IPR025588">
    <property type="entry name" value="YcxB-like_C"/>
</dbReference>
<proteinExistence type="predicted"/>
<dbReference type="RefSeq" id="WP_120977841.1">
    <property type="nucleotide sequence ID" value="NZ_RBZM01000006.1"/>
</dbReference>
<dbReference type="AlphaFoldDB" id="A0A494XR37"/>
<dbReference type="EMBL" id="RBZM01000006">
    <property type="protein sequence ID" value="RKP53097.1"/>
    <property type="molecule type" value="Genomic_DNA"/>
</dbReference>
<dbReference type="Pfam" id="PF14317">
    <property type="entry name" value="YcxB"/>
    <property type="match status" value="1"/>
</dbReference>
<keyword evidence="1" id="KW-0812">Transmembrane</keyword>
<organism evidence="3 4">
    <name type="scientific">Cohnella endophytica</name>
    <dbReference type="NCBI Taxonomy" id="2419778"/>
    <lineage>
        <taxon>Bacteria</taxon>
        <taxon>Bacillati</taxon>
        <taxon>Bacillota</taxon>
        <taxon>Bacilli</taxon>
        <taxon>Bacillales</taxon>
        <taxon>Paenibacillaceae</taxon>
        <taxon>Cohnella</taxon>
    </lineage>
</organism>
<dbReference type="OrthoDB" id="2600487at2"/>
<gene>
    <name evidence="3" type="ORF">D7Z26_15305</name>
</gene>